<keyword evidence="2" id="KW-1185">Reference proteome</keyword>
<dbReference type="AlphaFoldDB" id="A0A139HVA5"/>
<gene>
    <name evidence="1" type="ORF">AC578_9101</name>
</gene>
<reference evidence="1 2" key="1">
    <citation type="submission" date="2015-07" db="EMBL/GenBank/DDBJ databases">
        <title>Comparative genomics of the Sigatoka disease complex on banana suggests a link between parallel evolutionary changes in Pseudocercospora fijiensis and Pseudocercospora eumusae and increased virulence on the banana host.</title>
        <authorList>
            <person name="Chang T.-C."/>
            <person name="Salvucci A."/>
            <person name="Crous P.W."/>
            <person name="Stergiopoulos I."/>
        </authorList>
    </citation>
    <scope>NUCLEOTIDE SEQUENCE [LARGE SCALE GENOMIC DNA]</scope>
    <source>
        <strain evidence="1 2">CBS 114824</strain>
    </source>
</reference>
<proteinExistence type="predicted"/>
<dbReference type="Gene3D" id="3.40.50.720">
    <property type="entry name" value="NAD(P)-binding Rossmann-like Domain"/>
    <property type="match status" value="1"/>
</dbReference>
<dbReference type="InterPro" id="IPR036291">
    <property type="entry name" value="NAD(P)-bd_dom_sf"/>
</dbReference>
<dbReference type="EMBL" id="LFZN01000007">
    <property type="protein sequence ID" value="KXT06282.1"/>
    <property type="molecule type" value="Genomic_DNA"/>
</dbReference>
<evidence type="ECO:0000313" key="2">
    <source>
        <dbReference type="Proteomes" id="UP000070133"/>
    </source>
</evidence>
<dbReference type="SUPFAM" id="SSF51735">
    <property type="entry name" value="NAD(P)-binding Rossmann-fold domains"/>
    <property type="match status" value="1"/>
</dbReference>
<comment type="caution">
    <text evidence="1">The sequence shown here is derived from an EMBL/GenBank/DDBJ whole genome shotgun (WGS) entry which is preliminary data.</text>
</comment>
<dbReference type="OrthoDB" id="419598at2759"/>
<protein>
    <recommendedName>
        <fullName evidence="3">NmrA-like domain-containing protein</fullName>
    </recommendedName>
</protein>
<dbReference type="STRING" id="321146.A0A139HVA5"/>
<name>A0A139HVA5_9PEZI</name>
<dbReference type="Proteomes" id="UP000070133">
    <property type="component" value="Unassembled WGS sequence"/>
</dbReference>
<accession>A0A139HVA5</accession>
<evidence type="ECO:0008006" key="3">
    <source>
        <dbReference type="Google" id="ProtNLM"/>
    </source>
</evidence>
<sequence>MHPDELTVGMIFIEAAIQFHRAGLLKYLVFAGVVHAQLTSLINHKNKLEMEDVMIESGMPYTIMPPTLFMGNISMGYLQQQAKEIVVFDAIFKPDAKISFRVYPMSARQFPTSSLTREIWLWSPRNRLYVQAAFLH</sequence>
<dbReference type="Gene3D" id="3.90.25.10">
    <property type="entry name" value="UDP-galactose 4-epimerase, domain 1"/>
    <property type="match status" value="1"/>
</dbReference>
<organism evidence="1 2">
    <name type="scientific">Pseudocercospora eumusae</name>
    <dbReference type="NCBI Taxonomy" id="321146"/>
    <lineage>
        <taxon>Eukaryota</taxon>
        <taxon>Fungi</taxon>
        <taxon>Dikarya</taxon>
        <taxon>Ascomycota</taxon>
        <taxon>Pezizomycotina</taxon>
        <taxon>Dothideomycetes</taxon>
        <taxon>Dothideomycetidae</taxon>
        <taxon>Mycosphaerellales</taxon>
        <taxon>Mycosphaerellaceae</taxon>
        <taxon>Pseudocercospora</taxon>
    </lineage>
</organism>
<evidence type="ECO:0000313" key="1">
    <source>
        <dbReference type="EMBL" id="KXT06282.1"/>
    </source>
</evidence>